<protein>
    <submittedName>
        <fullName evidence="2">Uncharacterized protein</fullName>
    </submittedName>
</protein>
<dbReference type="Proteomes" id="UP001249760">
    <property type="component" value="Unassembled WGS sequence"/>
</dbReference>
<dbReference type="EMBL" id="JASKMA010000006">
    <property type="protein sequence ID" value="MDT6983759.1"/>
    <property type="molecule type" value="Genomic_DNA"/>
</dbReference>
<proteinExistence type="predicted"/>
<evidence type="ECO:0000313" key="2">
    <source>
        <dbReference type="EMBL" id="MDT6983759.1"/>
    </source>
</evidence>
<sequence>MTTIVLAHWYDGRPPGSELDVDDDQLRRLRRDGRVAAVVEQPPAEPPAAAAAPLEEPAAEEPEAVSLEETLPAKVGRRRR</sequence>
<feature type="compositionally biased region" description="Low complexity" evidence="1">
    <location>
        <begin position="39"/>
        <end position="56"/>
    </location>
</feature>
<accession>A0ABU3JPC0</accession>
<organism evidence="2 3">
    <name type="scientific">Streptomyces lusitanus</name>
    <dbReference type="NCBI Taxonomy" id="68232"/>
    <lineage>
        <taxon>Bacteria</taxon>
        <taxon>Bacillati</taxon>
        <taxon>Actinomycetota</taxon>
        <taxon>Actinomycetes</taxon>
        <taxon>Kitasatosporales</taxon>
        <taxon>Streptomycetaceae</taxon>
        <taxon>Streptomyces</taxon>
    </lineage>
</organism>
<keyword evidence="3" id="KW-1185">Reference proteome</keyword>
<dbReference type="RefSeq" id="WP_394306033.1">
    <property type="nucleotide sequence ID" value="NZ_JASKMA010000006.1"/>
</dbReference>
<evidence type="ECO:0000256" key="1">
    <source>
        <dbReference type="SAM" id="MobiDB-lite"/>
    </source>
</evidence>
<feature type="region of interest" description="Disordered" evidence="1">
    <location>
        <begin position="39"/>
        <end position="80"/>
    </location>
</feature>
<name>A0ABU3JPC0_9ACTN</name>
<comment type="caution">
    <text evidence="2">The sequence shown here is derived from an EMBL/GenBank/DDBJ whole genome shotgun (WGS) entry which is preliminary data.</text>
</comment>
<reference evidence="2 3" key="1">
    <citation type="submission" date="2023-05" db="EMBL/GenBank/DDBJ databases">
        <title>Streptomyces fuscus sp. nov., a brown-black pigment producing actinomyces isolated from dry sand of Sea duck farm.</title>
        <authorList>
            <person name="Xie J."/>
            <person name="Shen N."/>
        </authorList>
    </citation>
    <scope>NUCLEOTIDE SEQUENCE [LARGE SCALE GENOMIC DNA]</scope>
    <source>
        <strain evidence="2 3">CGMCC 4.1745</strain>
    </source>
</reference>
<evidence type="ECO:0000313" key="3">
    <source>
        <dbReference type="Proteomes" id="UP001249760"/>
    </source>
</evidence>
<gene>
    <name evidence="2" type="ORF">QNO04_09815</name>
</gene>